<feature type="transmembrane region" description="Helical" evidence="7">
    <location>
        <begin position="375"/>
        <end position="397"/>
    </location>
</feature>
<feature type="domain" description="MacB-like periplasmic core" evidence="9">
    <location>
        <begin position="22"/>
        <end position="247"/>
    </location>
</feature>
<dbReference type="RefSeq" id="WP_025070857.1">
    <property type="nucleotide sequence ID" value="NZ_CAURQX010000024.1"/>
</dbReference>
<dbReference type="Pfam" id="PF12704">
    <property type="entry name" value="MacB_PCD"/>
    <property type="match status" value="1"/>
</dbReference>
<evidence type="ECO:0000313" key="11">
    <source>
        <dbReference type="Proteomes" id="UP000190065"/>
    </source>
</evidence>
<evidence type="ECO:0000313" key="10">
    <source>
        <dbReference type="EMBL" id="SJZ68775.1"/>
    </source>
</evidence>
<dbReference type="InterPro" id="IPR025857">
    <property type="entry name" value="MacB_PCD"/>
</dbReference>
<dbReference type="GO" id="GO:0005886">
    <property type="term" value="C:plasma membrane"/>
    <property type="evidence" value="ECO:0007669"/>
    <property type="project" value="UniProtKB-SubCell"/>
</dbReference>
<proteinExistence type="inferred from homology"/>
<evidence type="ECO:0000256" key="2">
    <source>
        <dbReference type="ARBA" id="ARBA00022475"/>
    </source>
</evidence>
<evidence type="ECO:0000256" key="5">
    <source>
        <dbReference type="ARBA" id="ARBA00023136"/>
    </source>
</evidence>
<evidence type="ECO:0000256" key="3">
    <source>
        <dbReference type="ARBA" id="ARBA00022692"/>
    </source>
</evidence>
<name>A0A1T4MPQ1_9BACT</name>
<dbReference type="eggNOG" id="COG0577">
    <property type="taxonomic scope" value="Bacteria"/>
</dbReference>
<comment type="subcellular location">
    <subcellularLocation>
        <location evidence="1">Cell membrane</location>
        <topology evidence="1">Multi-pass membrane protein</topology>
    </subcellularLocation>
</comment>
<dbReference type="Pfam" id="PF02687">
    <property type="entry name" value="FtsX"/>
    <property type="match status" value="1"/>
</dbReference>
<reference evidence="10 11" key="1">
    <citation type="submission" date="2017-02" db="EMBL/GenBank/DDBJ databases">
        <authorList>
            <person name="Peterson S.W."/>
        </authorList>
    </citation>
    <scope>NUCLEOTIDE SEQUENCE [LARGE SCALE GENOMIC DNA]</scope>
    <source>
        <strain evidence="10 11">ATCC 43324</strain>
    </source>
</reference>
<dbReference type="PANTHER" id="PTHR30572">
    <property type="entry name" value="MEMBRANE COMPONENT OF TRANSPORTER-RELATED"/>
    <property type="match status" value="1"/>
</dbReference>
<evidence type="ECO:0000256" key="7">
    <source>
        <dbReference type="SAM" id="Phobius"/>
    </source>
</evidence>
<keyword evidence="3 7" id="KW-0812">Transmembrane</keyword>
<dbReference type="InterPro" id="IPR003838">
    <property type="entry name" value="ABC3_permease_C"/>
</dbReference>
<keyword evidence="5 7" id="KW-0472">Membrane</keyword>
<evidence type="ECO:0000259" key="8">
    <source>
        <dbReference type="Pfam" id="PF02687"/>
    </source>
</evidence>
<evidence type="ECO:0000256" key="1">
    <source>
        <dbReference type="ARBA" id="ARBA00004651"/>
    </source>
</evidence>
<dbReference type="InterPro" id="IPR050250">
    <property type="entry name" value="Macrolide_Exporter_MacB"/>
</dbReference>
<accession>A0A1T4MPQ1</accession>
<gene>
    <name evidence="10" type="ORF">SAMN02745202_00803</name>
</gene>
<keyword evidence="4 7" id="KW-1133">Transmembrane helix</keyword>
<keyword evidence="2" id="KW-1003">Cell membrane</keyword>
<dbReference type="AlphaFoldDB" id="A0A1T4MPQ1"/>
<comment type="similarity">
    <text evidence="6">Belongs to the ABC-4 integral membrane protein family.</text>
</comment>
<evidence type="ECO:0000256" key="4">
    <source>
        <dbReference type="ARBA" id="ARBA00022989"/>
    </source>
</evidence>
<evidence type="ECO:0000259" key="9">
    <source>
        <dbReference type="Pfam" id="PF12704"/>
    </source>
</evidence>
<feature type="domain" description="ABC3 transporter permease C-terminal" evidence="8">
    <location>
        <begin position="289"/>
        <end position="407"/>
    </location>
</feature>
<feature type="transmembrane region" description="Helical" evidence="7">
    <location>
        <begin position="21"/>
        <end position="42"/>
    </location>
</feature>
<protein>
    <submittedName>
        <fullName evidence="10">Putative ABC transport system permease protein</fullName>
    </submittedName>
</protein>
<evidence type="ECO:0000256" key="6">
    <source>
        <dbReference type="ARBA" id="ARBA00038076"/>
    </source>
</evidence>
<dbReference type="GO" id="GO:0022857">
    <property type="term" value="F:transmembrane transporter activity"/>
    <property type="evidence" value="ECO:0007669"/>
    <property type="project" value="TreeGrafter"/>
</dbReference>
<sequence length="414" mass="45300">MKLDIDTYKEIFTTLSRNKSRSFLTGFGVFWGVFMLLGLIGGGSGLQQLLSRNFEGFATNSVIVFAQNTTKPYAGFRKGRSWKMNYDDIERLKAQVKELDIVAPVLARWGANATHGDKKYSCSVKGVLPEYQGVETPKLKYGRYINAMDMQQKRKVCVIGKRVYKTLFPNGDNPLGKLIRVDSIYYRVVGVDYAHGKISVNGSSDEAIVLPISLMREAYNYGDEVPLICGTAKPGVHVSDIMPKIRRVIAHNHQINPTDEKAISIFNTEVMFGMIDSLFRGVNFLILLVGIGTILAGAIGVSNIMMVTVKERTNEIGIRRAIGATPRIILGQIIAESIILTISAGMGGLLFAVGILQMAELASTTDGIVTTHYQIGFWTAWGAVVLLSTLGVLAGLAPALRAMAIKPVDAMRDE</sequence>
<feature type="transmembrane region" description="Helical" evidence="7">
    <location>
        <begin position="284"/>
        <end position="307"/>
    </location>
</feature>
<organism evidence="10 11">
    <name type="scientific">Segatella oulorum</name>
    <dbReference type="NCBI Taxonomy" id="28136"/>
    <lineage>
        <taxon>Bacteria</taxon>
        <taxon>Pseudomonadati</taxon>
        <taxon>Bacteroidota</taxon>
        <taxon>Bacteroidia</taxon>
        <taxon>Bacteroidales</taxon>
        <taxon>Prevotellaceae</taxon>
        <taxon>Segatella</taxon>
    </lineage>
</organism>
<dbReference type="EMBL" id="FUXK01000007">
    <property type="protein sequence ID" value="SJZ68775.1"/>
    <property type="molecule type" value="Genomic_DNA"/>
</dbReference>
<feature type="transmembrane region" description="Helical" evidence="7">
    <location>
        <begin position="328"/>
        <end position="355"/>
    </location>
</feature>
<dbReference type="STRING" id="28136.SAMN02745202_00803"/>
<dbReference type="Proteomes" id="UP000190065">
    <property type="component" value="Unassembled WGS sequence"/>
</dbReference>
<dbReference type="PANTHER" id="PTHR30572:SF4">
    <property type="entry name" value="ABC TRANSPORTER PERMEASE YTRF"/>
    <property type="match status" value="1"/>
</dbReference>